<evidence type="ECO:0000313" key="11">
    <source>
        <dbReference type="EMBL" id="SMR58233.1"/>
    </source>
</evidence>
<evidence type="ECO:0000256" key="7">
    <source>
        <dbReference type="ARBA" id="ARBA00023242"/>
    </source>
</evidence>
<dbReference type="PROSITE" id="PS50157">
    <property type="entry name" value="ZINC_FINGER_C2H2_2"/>
    <property type="match status" value="1"/>
</dbReference>
<dbReference type="PANTHER" id="PTHR46179:SF13">
    <property type="entry name" value="C2H2-TYPE DOMAIN-CONTAINING PROTEIN"/>
    <property type="match status" value="1"/>
</dbReference>
<dbReference type="Proteomes" id="UP000245764">
    <property type="component" value="Chromosome 9"/>
</dbReference>
<gene>
    <name evidence="11" type="ORF">ZT1E4_G8968</name>
</gene>
<evidence type="ECO:0000256" key="6">
    <source>
        <dbReference type="ARBA" id="ARBA00023163"/>
    </source>
</evidence>
<dbReference type="SUPFAM" id="SSF57667">
    <property type="entry name" value="beta-beta-alpha zinc fingers"/>
    <property type="match status" value="1"/>
</dbReference>
<dbReference type="PROSITE" id="PS00028">
    <property type="entry name" value="ZINC_FINGER_C2H2_1"/>
    <property type="match status" value="1"/>
</dbReference>
<organism evidence="11 12">
    <name type="scientific">Zymoseptoria tritici ST99CH_1E4</name>
    <dbReference type="NCBI Taxonomy" id="1276532"/>
    <lineage>
        <taxon>Eukaryota</taxon>
        <taxon>Fungi</taxon>
        <taxon>Dikarya</taxon>
        <taxon>Ascomycota</taxon>
        <taxon>Pezizomycotina</taxon>
        <taxon>Dothideomycetes</taxon>
        <taxon>Dothideomycetidae</taxon>
        <taxon>Mycosphaerellales</taxon>
        <taxon>Mycosphaerellaceae</taxon>
        <taxon>Zymoseptoria</taxon>
    </lineage>
</organism>
<reference evidence="12" key="1">
    <citation type="submission" date="2017-05" db="EMBL/GenBank/DDBJ databases">
        <authorList>
            <person name="Song R."/>
            <person name="Chenine A.L."/>
            <person name="Ruprecht R.M."/>
        </authorList>
    </citation>
    <scope>NUCLEOTIDE SEQUENCE [LARGE SCALE GENOMIC DNA]</scope>
</reference>
<feature type="domain" description="C2H2-type" evidence="10">
    <location>
        <begin position="412"/>
        <end position="439"/>
    </location>
</feature>
<dbReference type="SMART" id="SM00355">
    <property type="entry name" value="ZnF_C2H2"/>
    <property type="match status" value="3"/>
</dbReference>
<proteinExistence type="predicted"/>
<comment type="subcellular location">
    <subcellularLocation>
        <location evidence="1">Nucleus</location>
    </subcellularLocation>
</comment>
<dbReference type="GO" id="GO:0005634">
    <property type="term" value="C:nucleus"/>
    <property type="evidence" value="ECO:0007669"/>
    <property type="project" value="UniProtKB-SubCell"/>
</dbReference>
<evidence type="ECO:0000256" key="3">
    <source>
        <dbReference type="ARBA" id="ARBA00022771"/>
    </source>
</evidence>
<evidence type="ECO:0000259" key="10">
    <source>
        <dbReference type="PROSITE" id="PS50157"/>
    </source>
</evidence>
<evidence type="ECO:0000256" key="4">
    <source>
        <dbReference type="ARBA" id="ARBA00022833"/>
    </source>
</evidence>
<dbReference type="Gene3D" id="3.30.160.60">
    <property type="entry name" value="Classic Zinc Finger"/>
    <property type="match status" value="1"/>
</dbReference>
<dbReference type="GO" id="GO:0008270">
    <property type="term" value="F:zinc ion binding"/>
    <property type="evidence" value="ECO:0007669"/>
    <property type="project" value="UniProtKB-KW"/>
</dbReference>
<keyword evidence="3 8" id="KW-0863">Zinc-finger</keyword>
<evidence type="ECO:0000256" key="1">
    <source>
        <dbReference type="ARBA" id="ARBA00004123"/>
    </source>
</evidence>
<keyword evidence="7" id="KW-0539">Nucleus</keyword>
<evidence type="ECO:0000256" key="9">
    <source>
        <dbReference type="SAM" id="MobiDB-lite"/>
    </source>
</evidence>
<keyword evidence="6" id="KW-0804">Transcription</keyword>
<keyword evidence="2" id="KW-0479">Metal-binding</keyword>
<evidence type="ECO:0000256" key="5">
    <source>
        <dbReference type="ARBA" id="ARBA00023015"/>
    </source>
</evidence>
<dbReference type="InterPro" id="IPR013087">
    <property type="entry name" value="Znf_C2H2_type"/>
</dbReference>
<evidence type="ECO:0000256" key="2">
    <source>
        <dbReference type="ARBA" id="ARBA00022723"/>
    </source>
</evidence>
<dbReference type="GO" id="GO:0006357">
    <property type="term" value="P:regulation of transcription by RNA polymerase II"/>
    <property type="evidence" value="ECO:0007669"/>
    <property type="project" value="TreeGrafter"/>
</dbReference>
<keyword evidence="4" id="KW-0862">Zinc</keyword>
<protein>
    <recommendedName>
        <fullName evidence="10">C2H2-type domain-containing protein</fullName>
    </recommendedName>
</protein>
<name>A0A2H1GXG8_ZYMTR</name>
<dbReference type="AlphaFoldDB" id="A0A2H1GXG8"/>
<dbReference type="EMBL" id="LT854261">
    <property type="protein sequence ID" value="SMR58233.1"/>
    <property type="molecule type" value="Genomic_DNA"/>
</dbReference>
<feature type="region of interest" description="Disordered" evidence="9">
    <location>
        <begin position="484"/>
        <end position="509"/>
    </location>
</feature>
<accession>A0A2H1GXG8</accession>
<sequence length="509" mass="56249">MKIKAPAVSAVVLVTRSEVITSTATVVWTFASESAASIAARKVAVGVDNGTRSPRYRFPLGKLFKLIRPASHGSRVVNIALPNWHVNRAWRRWTRLFDCVPVGHILQKRTKLPLGRARNKMHPTGRCKSHVSTFAVVPRSLRQLNANDSLSLDLSLPSIAQLLAVGLAQVRHKGDILSAVPFHIFRQRTLVEDGVRSASGRIEQLPALVFDGLPLSFLGMTDSVVAVDTLGETVDAFLGEVSGCQFHQLQVFDAGDADPIQTVQGIGVVADVEEDLDDVGRFHDGLERPAIVVRGAESLLSKRGDIDEVDVLLRFEQNRDKRQGARARQVVAFQVYVESRWLPEGLAQTTEKIGQSSGGVDKDWLYCEMWLNQNYSTGGWTDPLMPGRLYNKYRTHCLAAKDGSISTLLGAFRCEHCQKTFDKAYLLNKHIKKHTRPAKCPHCAYASDLEADVRRHCASQHPEAMSSNNAYYCPVAGCKKSRGFGPASTRKDNLNRHIRNSHPGVPLLP</sequence>
<evidence type="ECO:0000313" key="12">
    <source>
        <dbReference type="Proteomes" id="UP000245764"/>
    </source>
</evidence>
<dbReference type="PANTHER" id="PTHR46179">
    <property type="entry name" value="ZINC FINGER PROTEIN"/>
    <property type="match status" value="1"/>
</dbReference>
<keyword evidence="5" id="KW-0805">Transcription regulation</keyword>
<dbReference type="InterPro" id="IPR051061">
    <property type="entry name" value="Zinc_finger_trans_reg"/>
</dbReference>
<evidence type="ECO:0000256" key="8">
    <source>
        <dbReference type="PROSITE-ProRule" id="PRU00042"/>
    </source>
</evidence>
<dbReference type="InterPro" id="IPR036236">
    <property type="entry name" value="Znf_C2H2_sf"/>
</dbReference>